<evidence type="ECO:0007829" key="8">
    <source>
        <dbReference type="ProteomicsDB" id="Q1PFN8"/>
    </source>
</evidence>
<dbReference type="Proteomes" id="UP000006548">
    <property type="component" value="Chromosome 1"/>
</dbReference>
<protein>
    <submittedName>
        <fullName evidence="4">MEI2 C-terminal RRM only like 1</fullName>
    </submittedName>
    <submittedName>
        <fullName evidence="3">RNA-binding protein</fullName>
    </submittedName>
</protein>
<evidence type="ECO:0000313" key="5">
    <source>
        <dbReference type="Proteomes" id="UP000006548"/>
    </source>
</evidence>
<reference evidence="4" key="3">
    <citation type="submission" date="2011-02" db="EMBL/GenBank/DDBJ databases">
        <authorList>
            <consortium name="TAIR"/>
            <person name="Swarbreck D."/>
            <person name="Lamesch P."/>
            <person name="Wilks C."/>
            <person name="Huala E."/>
        </authorList>
    </citation>
    <scope>NUCLEOTIDE SEQUENCE</scope>
</reference>
<gene>
    <name evidence="4 6" type="primary">MCT1</name>
    <name evidence="2 4" type="ordered locus">At1g37140</name>
    <name evidence="4" type="ORF">F28L22.10</name>
    <name evidence="4" type="ORF">F28L22_10</name>
</gene>
<keyword evidence="7 8" id="KW-1267">Proteomics identification</keyword>
<dbReference type="Pfam" id="PF04059">
    <property type="entry name" value="RRM_2"/>
    <property type="match status" value="1"/>
</dbReference>
<evidence type="ECO:0000259" key="1">
    <source>
        <dbReference type="Pfam" id="PF04059"/>
    </source>
</evidence>
<dbReference type="TAIR" id="AT1G37140">
    <property type="gene designation" value="MCT1"/>
</dbReference>
<reference evidence="5" key="5">
    <citation type="journal article" date="2017" name="Plant J.">
        <title>Araport11: a complete reannotation of the Arabidopsis thaliana reference genome.</title>
        <authorList>
            <person name="Cheng C.Y."/>
            <person name="Krishnakumar V."/>
            <person name="Chan A.P."/>
            <person name="Thibaud-Nissen F."/>
            <person name="Schobel S."/>
            <person name="Town C.D."/>
        </authorList>
    </citation>
    <scope>GENOME REANNOTATION</scope>
    <source>
        <strain evidence="5">cv. Columbia</strain>
    </source>
</reference>
<dbReference type="GeneID" id="840631"/>
<evidence type="ECO:0007829" key="7">
    <source>
        <dbReference type="PeptideAtlas" id="Q1PFN8"/>
    </source>
</evidence>
<evidence type="ECO:0000313" key="6">
    <source>
        <dbReference type="TAIR" id="AT1G37140"/>
    </source>
</evidence>
<dbReference type="EMBL" id="DQ446325">
    <property type="protein sequence ID" value="ABE65688.1"/>
    <property type="molecule type" value="mRNA"/>
</dbReference>
<dbReference type="RefSeq" id="NP_001077670.1">
    <property type="nucleotide sequence ID" value="NM_001084201.2"/>
</dbReference>
<reference evidence="3" key="2">
    <citation type="submission" date="2006-03" db="EMBL/GenBank/DDBJ databases">
        <authorList>
            <person name="Underwood B.A."/>
            <person name="Xiao Y."/>
            <person name="Moskal W."/>
            <person name="Monaghan E."/>
            <person name="Wang W."/>
            <person name="Redman J."/>
            <person name="Wu H.C."/>
            <person name="Utterback T."/>
            <person name="Town C.D."/>
        </authorList>
    </citation>
    <scope>NUCLEOTIDE SEQUENCE</scope>
</reference>
<proteinExistence type="evidence at protein level"/>
<evidence type="ECO:0000313" key="4">
    <source>
        <dbReference type="EMBL" id="AEE31893.1"/>
    </source>
</evidence>
<dbReference type="GO" id="GO:0005634">
    <property type="term" value="C:nucleus"/>
    <property type="evidence" value="ECO:0000314"/>
    <property type="project" value="TAIR"/>
</dbReference>
<keyword evidence="5" id="KW-1185">Reference proteome</keyword>
<dbReference type="EMBL" id="CP002684">
    <property type="protein sequence ID" value="AEE31893.1"/>
    <property type="molecule type" value="Genomic_DNA"/>
</dbReference>
<dbReference type="Araport" id="AT1G37140"/>
<dbReference type="KEGG" id="ath:AT1G37140"/>
<sequence length="202" mass="22953">METKKPTKSLNPYAPAFTPPSRSPPLFNFNKPFPCYNKPFKAITGAHVKPEKNPFVRYGFCHRRCLPPRLLKKPLPENKLAGRTSVMVKNIPNCLGKRANLGYAFVNFTSSLAAERFRREFENFSWDNIGFRKKICEITVAKYQGKEELTRHFRNSRFTCHTDDYLPVVLSPPSNGFTAYTLTKLGYRVGALGGGSRNASLR</sequence>
<feature type="domain" description="Mei2-like C-terminal RNA recognition motif" evidence="1">
    <location>
        <begin position="98"/>
        <end position="154"/>
    </location>
</feature>
<reference evidence="4" key="4">
    <citation type="submission" date="2016-05" db="EMBL/GenBank/DDBJ databases">
        <authorList>
            <person name="Krishnakumar V."/>
            <person name="Cheng C.-Y."/>
            <person name="Chan A.P."/>
            <person name="Schobel S."/>
            <person name="Kim M."/>
            <person name="Ferlanti E.S."/>
            <person name="Belyaeva I."/>
            <person name="Rosen B.D."/>
            <person name="Micklem G."/>
            <person name="Miller J.R."/>
            <person name="Vaughn M."/>
            <person name="Town C.D."/>
        </authorList>
    </citation>
    <scope>NUCLEOTIDE SEQUENCE</scope>
</reference>
<dbReference type="GO" id="GO:0010187">
    <property type="term" value="P:negative regulation of seed germination"/>
    <property type="evidence" value="ECO:0000315"/>
    <property type="project" value="TAIR"/>
</dbReference>
<dbReference type="ExpressionAtlas" id="Q1PFN8">
    <property type="expression patterns" value="baseline and differential"/>
</dbReference>
<evidence type="ECO:0000313" key="2">
    <source>
        <dbReference type="Araport" id="AT1G37140"/>
    </source>
</evidence>
<dbReference type="AlphaFoldDB" id="Q1PFN8"/>
<organism evidence="3">
    <name type="scientific">Arabidopsis thaliana</name>
    <name type="common">Mouse-ear cress</name>
    <dbReference type="NCBI Taxonomy" id="3702"/>
    <lineage>
        <taxon>Eukaryota</taxon>
        <taxon>Viridiplantae</taxon>
        <taxon>Streptophyta</taxon>
        <taxon>Embryophyta</taxon>
        <taxon>Tracheophyta</taxon>
        <taxon>Spermatophyta</taxon>
        <taxon>Magnoliopsida</taxon>
        <taxon>eudicotyledons</taxon>
        <taxon>Gunneridae</taxon>
        <taxon>Pentapetalae</taxon>
        <taxon>rosids</taxon>
        <taxon>malvids</taxon>
        <taxon>Brassicales</taxon>
        <taxon>Brassicaceae</taxon>
        <taxon>Camelineae</taxon>
        <taxon>Arabidopsis</taxon>
    </lineage>
</organism>
<dbReference type="SMR" id="Q1PFN8"/>
<dbReference type="InterPro" id="IPR007201">
    <property type="entry name" value="Mei2-like_Rrm_C"/>
</dbReference>
<reference evidence="4 5" key="1">
    <citation type="journal article" date="2000" name="Nature">
        <title>Sequence and analysis of chromosome 1 of the plant Arabidopsis thaliana.</title>
        <authorList>
            <person name="Theologis A."/>
            <person name="Ecker J.R."/>
            <person name="Palm C.J."/>
            <person name="Federspiel N.A."/>
            <person name="Kaul S."/>
            <person name="White O."/>
            <person name="Alonso J."/>
            <person name="Altafi H."/>
            <person name="Araujo R."/>
            <person name="Bowman C.L."/>
            <person name="Brooks S.Y."/>
            <person name="Buehler E."/>
            <person name="Chan A."/>
            <person name="Chao Q."/>
            <person name="Chen H."/>
            <person name="Cheuk R.F."/>
            <person name="Chin C.W."/>
            <person name="Chung M.K."/>
            <person name="Conn L."/>
            <person name="Conway A.B."/>
            <person name="Conway A.R."/>
            <person name="Creasy T.H."/>
            <person name="Dewar K."/>
            <person name="Dunn P."/>
            <person name="Etgu P."/>
            <person name="Feldblyum T.V."/>
            <person name="Feng J."/>
            <person name="Fong B."/>
            <person name="Fujii C.Y."/>
            <person name="Gill J.E."/>
            <person name="Goldsmith A.D."/>
            <person name="Haas B."/>
            <person name="Hansen N.F."/>
            <person name="Hughes B."/>
            <person name="Huizar L."/>
            <person name="Hunter J.L."/>
            <person name="Jenkins J."/>
            <person name="Johnson-Hopson C."/>
            <person name="Khan S."/>
            <person name="Khaykin E."/>
            <person name="Kim C.J."/>
            <person name="Koo H.L."/>
            <person name="Kremenetskaia I."/>
            <person name="Kurtz D.B."/>
            <person name="Kwan A."/>
            <person name="Lam B."/>
            <person name="Langin-Hooper S."/>
            <person name="Lee A."/>
            <person name="Lee J.M."/>
            <person name="Lenz C.A."/>
            <person name="Li J.H."/>
            <person name="Li Y."/>
            <person name="Lin X."/>
            <person name="Liu S.X."/>
            <person name="Liu Z.A."/>
            <person name="Luros J.S."/>
            <person name="Maiti R."/>
            <person name="Marziali A."/>
            <person name="Militscher J."/>
            <person name="Miranda M."/>
            <person name="Nguyen M."/>
            <person name="Nierman W.C."/>
            <person name="Osborne B.I."/>
            <person name="Pai G."/>
            <person name="Peterson J."/>
            <person name="Pham P.K."/>
            <person name="Rizzo M."/>
            <person name="Rooney T."/>
            <person name="Rowley D."/>
            <person name="Sakano H."/>
            <person name="Salzberg S.L."/>
            <person name="Schwartz J.R."/>
            <person name="Shinn P."/>
            <person name="Southwick A.M."/>
            <person name="Sun H."/>
            <person name="Tallon L.J."/>
            <person name="Tambunga G."/>
            <person name="Toriumi M.J."/>
            <person name="Town C.D."/>
            <person name="Utterback T."/>
            <person name="Van Aken S."/>
            <person name="Vaysberg M."/>
            <person name="Vysotskaia V.S."/>
            <person name="Walker M."/>
            <person name="Wu D."/>
            <person name="Yu G."/>
            <person name="Fraser C.M."/>
            <person name="Venter J.C."/>
            <person name="Davis R.W."/>
        </authorList>
    </citation>
    <scope>NUCLEOTIDE SEQUENCE [LARGE SCALE GENOMIC DNA]</scope>
    <source>
        <strain evidence="5">cv. Columbia</strain>
    </source>
</reference>
<name>Q1PFN8_ARATH</name>
<dbReference type="ProteomicsDB" id="187857"/>
<accession>Q1PFN8</accession>
<evidence type="ECO:0000313" key="3">
    <source>
        <dbReference type="EMBL" id="ABE65688.1"/>
    </source>
</evidence>